<dbReference type="AlphaFoldDB" id="A0A372ZT38"/>
<reference evidence="2 3" key="1">
    <citation type="submission" date="2018-08" db="EMBL/GenBank/DDBJ databases">
        <title>Diversity &amp; Physiological Properties of Lignin-Decomposing Actinobacteria from Soil.</title>
        <authorList>
            <person name="Roh S.G."/>
            <person name="Kim S.B."/>
        </authorList>
    </citation>
    <scope>NUCLEOTIDE SEQUENCE [LARGE SCALE GENOMIC DNA]</scope>
    <source>
        <strain evidence="2 3">MMS17-GH009</strain>
    </source>
</reference>
<evidence type="ECO:0000313" key="2">
    <source>
        <dbReference type="EMBL" id="RGD58335.1"/>
    </source>
</evidence>
<dbReference type="RefSeq" id="WP_049658984.1">
    <property type="nucleotide sequence ID" value="NZ_QVIG01000001.1"/>
</dbReference>
<sequence length="101" mass="11102">MDLLTYKELDAELDARAEADPATRRARGFGHRVWHWLLSLSPTVVTFMIALSIGLCMVAVQVSLLPVLVPMAVFWGLTLIAMGGVVARWMTPGPGRHRMAS</sequence>
<accession>A0A372ZT38</accession>
<feature type="transmembrane region" description="Helical" evidence="1">
    <location>
        <begin position="72"/>
        <end position="91"/>
    </location>
</feature>
<keyword evidence="1" id="KW-1133">Transmembrane helix</keyword>
<evidence type="ECO:0000313" key="3">
    <source>
        <dbReference type="Proteomes" id="UP000263377"/>
    </source>
</evidence>
<proteinExistence type="predicted"/>
<dbReference type="EMBL" id="QVIG01000001">
    <property type="protein sequence ID" value="RGD58335.1"/>
    <property type="molecule type" value="Genomic_DNA"/>
</dbReference>
<name>A0A372ZT38_9ACTN</name>
<gene>
    <name evidence="2" type="ORF">DR950_11530</name>
</gene>
<feature type="transmembrane region" description="Helical" evidence="1">
    <location>
        <begin position="33"/>
        <end position="60"/>
    </location>
</feature>
<keyword evidence="3" id="KW-1185">Reference proteome</keyword>
<evidence type="ECO:0000256" key="1">
    <source>
        <dbReference type="SAM" id="Phobius"/>
    </source>
</evidence>
<dbReference type="Proteomes" id="UP000263377">
    <property type="component" value="Unassembled WGS sequence"/>
</dbReference>
<evidence type="ECO:0008006" key="4">
    <source>
        <dbReference type="Google" id="ProtNLM"/>
    </source>
</evidence>
<protein>
    <recommendedName>
        <fullName evidence="4">DUF3040 domain-containing protein</fullName>
    </recommendedName>
</protein>
<comment type="caution">
    <text evidence="2">The sequence shown here is derived from an EMBL/GenBank/DDBJ whole genome shotgun (WGS) entry which is preliminary data.</text>
</comment>
<organism evidence="2 3">
    <name type="scientific">Kitasatospora xanthocidica</name>
    <dbReference type="NCBI Taxonomy" id="83382"/>
    <lineage>
        <taxon>Bacteria</taxon>
        <taxon>Bacillati</taxon>
        <taxon>Actinomycetota</taxon>
        <taxon>Actinomycetes</taxon>
        <taxon>Kitasatosporales</taxon>
        <taxon>Streptomycetaceae</taxon>
        <taxon>Kitasatospora</taxon>
    </lineage>
</organism>
<keyword evidence="1" id="KW-0812">Transmembrane</keyword>
<keyword evidence="1" id="KW-0472">Membrane</keyword>